<name>A0A6P9EZ34_ZALCA</name>
<organism evidence="2 3">
    <name type="scientific">Zalophus californianus</name>
    <name type="common">California sealion</name>
    <dbReference type="NCBI Taxonomy" id="9704"/>
    <lineage>
        <taxon>Eukaryota</taxon>
        <taxon>Metazoa</taxon>
        <taxon>Chordata</taxon>
        <taxon>Craniata</taxon>
        <taxon>Vertebrata</taxon>
        <taxon>Euteleostomi</taxon>
        <taxon>Mammalia</taxon>
        <taxon>Eutheria</taxon>
        <taxon>Laurasiatheria</taxon>
        <taxon>Carnivora</taxon>
        <taxon>Caniformia</taxon>
        <taxon>Pinnipedia</taxon>
        <taxon>Otariidae</taxon>
        <taxon>Zalophus</taxon>
    </lineage>
</organism>
<accession>A0A6P9EZ34</accession>
<evidence type="ECO:0000313" key="3">
    <source>
        <dbReference type="RefSeq" id="XP_035578436.1"/>
    </source>
</evidence>
<keyword evidence="2" id="KW-1185">Reference proteome</keyword>
<feature type="compositionally biased region" description="Polar residues" evidence="1">
    <location>
        <begin position="91"/>
        <end position="103"/>
    </location>
</feature>
<gene>
    <name evidence="3" type="primary">LOC118356048</name>
</gene>
<protein>
    <submittedName>
        <fullName evidence="3">Uncharacterized protein LOC118356048 isoform X2</fullName>
    </submittedName>
</protein>
<sequence length="180" mass="19500">MWDHIHADRIISGGHGAASARTGARPPQAPPWEEKILKKALCPAYVDHQHATCSCHGRDHSASPHCTEEESEAQRGEKSMDDMERWLVDTPSISWTEGLTPQGSLGAGAGDCQRRPPTPPRPLSQVVVHRTVVQELEPTEAEPEAAPPPEELEPAPTPSTALEGRGSDCSDFRRRPGAGR</sequence>
<feature type="region of interest" description="Disordered" evidence="1">
    <location>
        <begin position="7"/>
        <end position="29"/>
    </location>
</feature>
<dbReference type="GeneID" id="118356048"/>
<feature type="compositionally biased region" description="Basic and acidic residues" evidence="1">
    <location>
        <begin position="165"/>
        <end position="174"/>
    </location>
</feature>
<feature type="region of interest" description="Disordered" evidence="1">
    <location>
        <begin position="57"/>
        <end position="180"/>
    </location>
</feature>
<evidence type="ECO:0000313" key="2">
    <source>
        <dbReference type="Proteomes" id="UP000515165"/>
    </source>
</evidence>
<proteinExistence type="predicted"/>
<reference evidence="3" key="1">
    <citation type="submission" date="2025-08" db="UniProtKB">
        <authorList>
            <consortium name="RefSeq"/>
        </authorList>
    </citation>
    <scope>IDENTIFICATION</scope>
    <source>
        <tissue evidence="3">Blood</tissue>
    </source>
</reference>
<dbReference type="AlphaFoldDB" id="A0A6P9EZ34"/>
<dbReference type="Proteomes" id="UP000515165">
    <property type="component" value="Chromosome 10"/>
</dbReference>
<evidence type="ECO:0000256" key="1">
    <source>
        <dbReference type="SAM" id="MobiDB-lite"/>
    </source>
</evidence>
<feature type="compositionally biased region" description="Basic and acidic residues" evidence="1">
    <location>
        <begin position="57"/>
        <end position="87"/>
    </location>
</feature>
<dbReference type="RefSeq" id="XP_035578436.1">
    <property type="nucleotide sequence ID" value="XM_035722543.1"/>
</dbReference>